<comment type="subcellular location">
    <subcellularLocation>
        <location evidence="1">Plastid</location>
        <location evidence="1">Chloroplast thylakoid membrane</location>
    </subcellularLocation>
</comment>
<dbReference type="InterPro" id="IPR023222">
    <property type="entry name" value="PsbQ-like_dom_sf"/>
</dbReference>
<dbReference type="Pfam" id="PF05757">
    <property type="entry name" value="PsbQ"/>
    <property type="match status" value="1"/>
</dbReference>
<organism evidence="8 9">
    <name type="scientific">Phoenix dactylifera</name>
    <name type="common">Date palm</name>
    <dbReference type="NCBI Taxonomy" id="42345"/>
    <lineage>
        <taxon>Eukaryota</taxon>
        <taxon>Viridiplantae</taxon>
        <taxon>Streptophyta</taxon>
        <taxon>Embryophyta</taxon>
        <taxon>Tracheophyta</taxon>
        <taxon>Spermatophyta</taxon>
        <taxon>Magnoliopsida</taxon>
        <taxon>Liliopsida</taxon>
        <taxon>Arecaceae</taxon>
        <taxon>Coryphoideae</taxon>
        <taxon>Phoeniceae</taxon>
        <taxon>Phoenix</taxon>
    </lineage>
</organism>
<dbReference type="Proteomes" id="UP000228380">
    <property type="component" value="Unplaced"/>
</dbReference>
<dbReference type="GO" id="GO:0019898">
    <property type="term" value="C:extrinsic component of membrane"/>
    <property type="evidence" value="ECO:0007669"/>
    <property type="project" value="InterPro"/>
</dbReference>
<dbReference type="SUPFAM" id="SSF101112">
    <property type="entry name" value="Oxygen-evolving enhancer protein 3"/>
    <property type="match status" value="1"/>
</dbReference>
<keyword evidence="3" id="KW-0934">Plastid</keyword>
<dbReference type="InterPro" id="IPR008797">
    <property type="entry name" value="PSII_PsbQ"/>
</dbReference>
<keyword evidence="8" id="KW-1185">Reference proteome</keyword>
<dbReference type="OrthoDB" id="783722at2759"/>
<name>A0A8B8ZVF0_PHODC</name>
<evidence type="ECO:0000256" key="2">
    <source>
        <dbReference type="ARBA" id="ARBA00022528"/>
    </source>
</evidence>
<evidence type="ECO:0000256" key="4">
    <source>
        <dbReference type="ARBA" id="ARBA00022946"/>
    </source>
</evidence>
<dbReference type="GO" id="GO:0009767">
    <property type="term" value="P:photosynthetic electron transport chain"/>
    <property type="evidence" value="ECO:0007669"/>
    <property type="project" value="TreeGrafter"/>
</dbReference>
<dbReference type="InterPro" id="IPR054099">
    <property type="entry name" value="PSII_PsbQ_pln"/>
</dbReference>
<dbReference type="AlphaFoldDB" id="A0A8B8ZVF0"/>
<dbReference type="GO" id="GO:0009654">
    <property type="term" value="C:photosystem II oxygen evolving complex"/>
    <property type="evidence" value="ECO:0007669"/>
    <property type="project" value="InterPro"/>
</dbReference>
<dbReference type="GO" id="GO:0005509">
    <property type="term" value="F:calcium ion binding"/>
    <property type="evidence" value="ECO:0007669"/>
    <property type="project" value="InterPro"/>
</dbReference>
<evidence type="ECO:0000256" key="1">
    <source>
        <dbReference type="ARBA" id="ARBA00004334"/>
    </source>
</evidence>
<evidence type="ECO:0000256" key="7">
    <source>
        <dbReference type="ARBA" id="ARBA00035649"/>
    </source>
</evidence>
<accession>A0A8B8ZVF0</accession>
<dbReference type="GeneID" id="103721920"/>
<evidence type="ECO:0000313" key="8">
    <source>
        <dbReference type="Proteomes" id="UP000228380"/>
    </source>
</evidence>
<dbReference type="RefSeq" id="XP_038975359.1">
    <property type="nucleotide sequence ID" value="XM_039119431.1"/>
</dbReference>
<gene>
    <name evidence="9" type="primary">LOC103721920</name>
</gene>
<dbReference type="GO" id="GO:0009535">
    <property type="term" value="C:chloroplast thylakoid membrane"/>
    <property type="evidence" value="ECO:0007669"/>
    <property type="project" value="UniProtKB-SubCell"/>
</dbReference>
<dbReference type="PANTHER" id="PTHR33399:SF8">
    <property type="entry name" value="OS04G0522800 PROTEIN"/>
    <property type="match status" value="1"/>
</dbReference>
<reference evidence="9" key="1">
    <citation type="submission" date="2025-08" db="UniProtKB">
        <authorList>
            <consortium name="RefSeq"/>
        </authorList>
    </citation>
    <scope>IDENTIFICATION</scope>
    <source>
        <tissue evidence="9">Young leaves</tissue>
    </source>
</reference>
<evidence type="ECO:0000256" key="5">
    <source>
        <dbReference type="ARBA" id="ARBA00023078"/>
    </source>
</evidence>
<keyword evidence="2" id="KW-0150">Chloroplast</keyword>
<protein>
    <submittedName>
        <fullName evidence="9">Photosynthetic NDH subunit of lumenal location 3, chloroplastic-like</fullName>
    </submittedName>
</protein>
<evidence type="ECO:0000256" key="6">
    <source>
        <dbReference type="ARBA" id="ARBA00023136"/>
    </source>
</evidence>
<evidence type="ECO:0000256" key="3">
    <source>
        <dbReference type="ARBA" id="ARBA00022640"/>
    </source>
</evidence>
<keyword evidence="5" id="KW-0793">Thylakoid</keyword>
<keyword evidence="4" id="KW-0809">Transit peptide</keyword>
<proteinExistence type="inferred from homology"/>
<evidence type="ECO:0000313" key="9">
    <source>
        <dbReference type="RefSeq" id="XP_038975359.1"/>
    </source>
</evidence>
<dbReference type="PANTHER" id="PTHR33399">
    <property type="entry name" value="OXYGEN-EVOLVING ENHANCER PROTEIN 3-1, CHLOROPLASTIC"/>
    <property type="match status" value="1"/>
</dbReference>
<comment type="similarity">
    <text evidence="7">Belongs to the PsbQ family.</text>
</comment>
<sequence>MEGMEWKGCVCRIKKCVLDLLSMEEDLIDDDEDSWELMGRDLRLKSTFLYCDLNQVISNATDEHKKALTDLANKLFCNMEELGHAVKSRSISFDAGLLQRHGSCAAGSNGGSNAHTLVSMVLTGNICPCILHESQRFVEK</sequence>
<keyword evidence="6" id="KW-0472">Membrane</keyword>
<dbReference type="Gene3D" id="1.20.120.290">
    <property type="entry name" value="Oxygen-evolving enhancer protein 3 (PsbQ), four-helix up-down bundle"/>
    <property type="match status" value="1"/>
</dbReference>
<dbReference type="KEGG" id="pda:103721920"/>